<dbReference type="PANTHER" id="PTHR11070">
    <property type="entry name" value="UVRD / RECB / PCRA DNA HELICASE FAMILY MEMBER"/>
    <property type="match status" value="1"/>
</dbReference>
<protein>
    <recommendedName>
        <fullName evidence="14">DNA helicase</fullName>
    </recommendedName>
</protein>
<feature type="domain" description="UvrD-like helicase C-terminal" evidence="11">
    <location>
        <begin position="6"/>
        <end position="122"/>
    </location>
</feature>
<dbReference type="InterPro" id="IPR027417">
    <property type="entry name" value="P-loop_NTPase"/>
</dbReference>
<gene>
    <name evidence="12" type="ORF">NYZ99_19065</name>
</gene>
<dbReference type="Pfam" id="PF13361">
    <property type="entry name" value="UvrD_C"/>
    <property type="match status" value="2"/>
</dbReference>
<evidence type="ECO:0000256" key="2">
    <source>
        <dbReference type="ARBA" id="ARBA00022741"/>
    </source>
</evidence>
<dbReference type="InterPro" id="IPR011604">
    <property type="entry name" value="PDDEXK-like_dom_sf"/>
</dbReference>
<dbReference type="SUPFAM" id="SSF52980">
    <property type="entry name" value="Restriction endonuclease-like"/>
    <property type="match status" value="1"/>
</dbReference>
<keyword evidence="13" id="KW-1185">Reference proteome</keyword>
<keyword evidence="3" id="KW-0227">DNA damage</keyword>
<organism evidence="12 13">
    <name type="scientific">Maribacter litopenaei</name>
    <dbReference type="NCBI Taxonomy" id="2976127"/>
    <lineage>
        <taxon>Bacteria</taxon>
        <taxon>Pseudomonadati</taxon>
        <taxon>Bacteroidota</taxon>
        <taxon>Flavobacteriia</taxon>
        <taxon>Flavobacteriales</taxon>
        <taxon>Flavobacteriaceae</taxon>
        <taxon>Maribacter</taxon>
    </lineage>
</organism>
<evidence type="ECO:0000256" key="4">
    <source>
        <dbReference type="ARBA" id="ARBA00022801"/>
    </source>
</evidence>
<evidence type="ECO:0000256" key="1">
    <source>
        <dbReference type="ARBA" id="ARBA00022722"/>
    </source>
</evidence>
<keyword evidence="1" id="KW-0540">Nuclease</keyword>
<keyword evidence="6" id="KW-0269">Exonuclease</keyword>
<keyword evidence="2" id="KW-0547">Nucleotide-binding</keyword>
<dbReference type="Gene3D" id="3.90.320.10">
    <property type="match status" value="1"/>
</dbReference>
<evidence type="ECO:0000256" key="6">
    <source>
        <dbReference type="ARBA" id="ARBA00022839"/>
    </source>
</evidence>
<dbReference type="EMBL" id="CP104205">
    <property type="protein sequence ID" value="UWX56653.1"/>
    <property type="molecule type" value="Genomic_DNA"/>
</dbReference>
<feature type="domain" description="UvrD-like helicase C-terminal" evidence="11">
    <location>
        <begin position="224"/>
        <end position="355"/>
    </location>
</feature>
<evidence type="ECO:0000256" key="9">
    <source>
        <dbReference type="ARBA" id="ARBA00023204"/>
    </source>
</evidence>
<dbReference type="Proteomes" id="UP001059209">
    <property type="component" value="Chromosome"/>
</dbReference>
<dbReference type="InterPro" id="IPR011335">
    <property type="entry name" value="Restrct_endonuc-II-like"/>
</dbReference>
<reference evidence="12" key="1">
    <citation type="submission" date="2022-09" db="EMBL/GenBank/DDBJ databases">
        <title>Maribacter litopenaei sp. nov., isolated from the intestinal tract of the Pacific White Shrimp, Litopenaeus vannamei.</title>
        <authorList>
            <person name="Kim S.Y."/>
            <person name="Hwang C.Y."/>
        </authorList>
    </citation>
    <scope>NUCLEOTIDE SEQUENCE</scope>
    <source>
        <strain evidence="12">HL-LV01</strain>
    </source>
</reference>
<keyword evidence="5" id="KW-0347">Helicase</keyword>
<proteinExistence type="predicted"/>
<accession>A0ABY5YC59</accession>
<name>A0ABY5YC59_9FLAO</name>
<evidence type="ECO:0000313" key="12">
    <source>
        <dbReference type="EMBL" id="UWX56653.1"/>
    </source>
</evidence>
<evidence type="ECO:0000256" key="8">
    <source>
        <dbReference type="ARBA" id="ARBA00023125"/>
    </source>
</evidence>
<dbReference type="InterPro" id="IPR000212">
    <property type="entry name" value="DNA_helicase_UvrD/REP"/>
</dbReference>
<keyword evidence="9" id="KW-0234">DNA repair</keyword>
<keyword evidence="4" id="KW-0378">Hydrolase</keyword>
<evidence type="ECO:0000256" key="3">
    <source>
        <dbReference type="ARBA" id="ARBA00022763"/>
    </source>
</evidence>
<keyword evidence="8" id="KW-0238">DNA-binding</keyword>
<dbReference type="InterPro" id="IPR014017">
    <property type="entry name" value="DNA_helicase_UvrD-like_C"/>
</dbReference>
<dbReference type="InterPro" id="IPR038726">
    <property type="entry name" value="PDDEXK_AddAB-type"/>
</dbReference>
<evidence type="ECO:0000313" key="13">
    <source>
        <dbReference type="Proteomes" id="UP001059209"/>
    </source>
</evidence>
<evidence type="ECO:0000259" key="11">
    <source>
        <dbReference type="Pfam" id="PF13361"/>
    </source>
</evidence>
<dbReference type="SUPFAM" id="SSF52540">
    <property type="entry name" value="P-loop containing nucleoside triphosphate hydrolases"/>
    <property type="match status" value="1"/>
</dbReference>
<dbReference type="PANTHER" id="PTHR11070:SF67">
    <property type="entry name" value="DNA 3'-5' HELICASE"/>
    <property type="match status" value="1"/>
</dbReference>
<evidence type="ECO:0000256" key="7">
    <source>
        <dbReference type="ARBA" id="ARBA00022840"/>
    </source>
</evidence>
<evidence type="ECO:0008006" key="14">
    <source>
        <dbReference type="Google" id="ProtNLM"/>
    </source>
</evidence>
<dbReference type="Pfam" id="PF12705">
    <property type="entry name" value="PDDEXK_1"/>
    <property type="match status" value="1"/>
</dbReference>
<sequence>MTGETYQLPKNYRSYDEIIHFNNNFFQNSSSILENPEYQVFFKAGNLQETNNKDGGYVELSFLPEEDDKAYALKVMDAIGHSLESGFDYGDICIVVRKKKHAVALTDFLMSQSIPVVSSDSLLLSSSPKVQFLISLARFSLISDYKETNYKIPEYLSETKEERHDFVHTHLTELNLFLKSEYDFDIDKVRGQSLLDFMEHAIKVFDLAPDSDAHLLSFMDFVFDTEQQNGSDFHALLNNWELKSNTLSISTPENTSAVLVVTIHKSKGLEFPVVIFPYANSNIFEEIDPKLWIPVDPKIFMGFDELLISKKQEVKNYGEIGNALFEMEQQKLQLDAFNLLYVALTRAIHSLYIISYYDIKKDGTLKTDYYSGLFLKYLKDIGAWRDGVLEYKFGKERKYFTPEGKEEKRFTVPYLYSYKDRETFKIHTKAGMLWDTNREIALEQGNVYHHILENISTVHDLEPVLDKALKKGLVTESSYGKVRETLFNLIQHPKLEEYFQEDNIVYNERELLLSDGSSLIPDRVVLKEDAVIIIDYKTGKKSPKYKEQLESYANAYEEMGFKVENKIIAYINKHIIVEYI</sequence>
<keyword evidence="7" id="KW-0067">ATP-binding</keyword>
<feature type="domain" description="PD-(D/E)XK endonuclease-like" evidence="10">
    <location>
        <begin position="441"/>
        <end position="561"/>
    </location>
</feature>
<evidence type="ECO:0000256" key="5">
    <source>
        <dbReference type="ARBA" id="ARBA00022806"/>
    </source>
</evidence>
<dbReference type="Gene3D" id="3.40.50.300">
    <property type="entry name" value="P-loop containing nucleotide triphosphate hydrolases"/>
    <property type="match status" value="2"/>
</dbReference>
<evidence type="ECO:0000259" key="10">
    <source>
        <dbReference type="Pfam" id="PF12705"/>
    </source>
</evidence>